<name>A0A1F6C4V4_HANXR</name>
<proteinExistence type="predicted"/>
<gene>
    <name evidence="2" type="ORF">A3F84_27825</name>
</gene>
<evidence type="ECO:0000313" key="2">
    <source>
        <dbReference type="EMBL" id="OGG44123.1"/>
    </source>
</evidence>
<evidence type="ECO:0000256" key="1">
    <source>
        <dbReference type="SAM" id="MobiDB-lite"/>
    </source>
</evidence>
<dbReference type="Proteomes" id="UP000178606">
    <property type="component" value="Unassembled WGS sequence"/>
</dbReference>
<dbReference type="AlphaFoldDB" id="A0A1F6C4V4"/>
<comment type="caution">
    <text evidence="2">The sequence shown here is derived from an EMBL/GenBank/DDBJ whole genome shotgun (WGS) entry which is preliminary data.</text>
</comment>
<accession>A0A1F6C4V4</accession>
<dbReference type="EMBL" id="MFKF01000416">
    <property type="protein sequence ID" value="OGG44123.1"/>
    <property type="molecule type" value="Genomic_DNA"/>
</dbReference>
<feature type="region of interest" description="Disordered" evidence="1">
    <location>
        <begin position="858"/>
        <end position="885"/>
    </location>
</feature>
<protein>
    <submittedName>
        <fullName evidence="2">Uncharacterized protein</fullName>
    </submittedName>
</protein>
<organism evidence="2 3">
    <name type="scientific">Handelsmanbacteria sp. (strain RIFCSPLOWO2_12_FULL_64_10)</name>
    <dbReference type="NCBI Taxonomy" id="1817868"/>
    <lineage>
        <taxon>Bacteria</taxon>
        <taxon>Candidatus Handelsmaniibacteriota</taxon>
    </lineage>
</organism>
<reference evidence="2 3" key="1">
    <citation type="journal article" date="2016" name="Nat. Commun.">
        <title>Thousands of microbial genomes shed light on interconnected biogeochemical processes in an aquifer system.</title>
        <authorList>
            <person name="Anantharaman K."/>
            <person name="Brown C.T."/>
            <person name="Hug L.A."/>
            <person name="Sharon I."/>
            <person name="Castelle C.J."/>
            <person name="Probst A.J."/>
            <person name="Thomas B.C."/>
            <person name="Singh A."/>
            <person name="Wilkins M.J."/>
            <person name="Karaoz U."/>
            <person name="Brodie E.L."/>
            <person name="Williams K.H."/>
            <person name="Hubbard S.S."/>
            <person name="Banfield J.F."/>
        </authorList>
    </citation>
    <scope>NUCLEOTIDE SEQUENCE [LARGE SCALE GENOMIC DNA]</scope>
    <source>
        <strain evidence="3">RIFCSPLOWO2_12_FULL_64_10</strain>
    </source>
</reference>
<evidence type="ECO:0000313" key="3">
    <source>
        <dbReference type="Proteomes" id="UP000178606"/>
    </source>
</evidence>
<sequence>MATIAGTIQFRYGVVTAGLGVAEPAVDTTTNDFYCGLGSVAGTYHVGPGLKETAAGTILHPGAIADGQFLVRSGSTIAGTGVVSGSSTFALTADITPAQITVNQNDYDPTDLATAAVLRLDADAARDITGLAGGADGRILILHNVGAFTITLKDESASSTAGNRFAMTADFPMVTDACCILQYDSTSSRWRVAGGGGGGLLAVNNLSDVASASTSRTNLGLGTMATQAASAVAITGGTISVTSVTAVTDVLAADVGILDAGADHYIILLTDEDNSAQRLCYLRVNNANRIIDLGGNLTLAGDFGTSGANSLTLTTTGATSVTLPTSGTLSTLAGAESLTNKTLGSTTLAAGATITGTAGAGALTLGSMTGATALPTGNLSWAGASTRTLSLAATAANATISTTTSGTIAVTSAGAVNHTSAAASTWTHSGGAWALNSTSQNITIATVTSGTLALTSAGALNLTSVAASTWAGSGGTLTIQSTSQALTLQTITSGTLTVTSAGILTMQGTTASLTTTSGAVTIDGQTGVNLQYDGVTALAVASAAVTVTGAFNATTSVTAGTSLLATDACVVTKNGSDTVQSGPYFEVRNAAATRSWVQQLDADNDLDFWYYNGTSWTVQFEVASNGTVTPSKVIINSPSPTLHLKDTTTADTGFGVYCDAAAFHVVLMGDAGSIGYAAFSIDRVTATVIFGSGGLPTGGGTPVVVLTQASGAVGTPASNTAGLIAKDAGGTAELYAWDEAGTETILSAHDTTGPAWLYDFDSPHPEHVVVSTNAYTGTREWINHTRMARLLERLLAGENVAALPAEQRTCRYVETGLPRRDWDADQVGKVARQDQAIVEQQERQRQHADAVAAWQALPEEERAATKKPSPFTTTELLEPLKPKPMPEWLKRRLDAAA</sequence>